<feature type="binding site" evidence="2">
    <location>
        <position position="411"/>
    </location>
    <ligand>
        <name>L-glutamate</name>
        <dbReference type="ChEBI" id="CHEBI:29985"/>
    </ligand>
</feature>
<dbReference type="InParanoid" id="A0A4S2MNZ1"/>
<feature type="active site" description="Nucleophile" evidence="1">
    <location>
        <position position="369"/>
    </location>
</feature>
<dbReference type="NCBIfam" id="TIGR00066">
    <property type="entry name" value="g_glut_trans"/>
    <property type="match status" value="1"/>
</dbReference>
<name>A0A4S2MNZ1_9PEZI</name>
<feature type="binding site" evidence="2">
    <location>
        <begin position="387"/>
        <end position="389"/>
    </location>
    <ligand>
        <name>L-glutamate</name>
        <dbReference type="ChEBI" id="CHEBI:29985"/>
    </ligand>
</feature>
<comment type="catalytic activity">
    <reaction evidence="3">
        <text>an N-terminal (5-L-glutamyl)-[peptide] + an alpha-amino acid = 5-L-glutamyl amino acid + an N-terminal L-alpha-aminoacyl-[peptide]</text>
        <dbReference type="Rhea" id="RHEA:23904"/>
        <dbReference type="Rhea" id="RHEA-COMP:9780"/>
        <dbReference type="Rhea" id="RHEA-COMP:9795"/>
        <dbReference type="ChEBI" id="CHEBI:77644"/>
        <dbReference type="ChEBI" id="CHEBI:78597"/>
        <dbReference type="ChEBI" id="CHEBI:78599"/>
        <dbReference type="ChEBI" id="CHEBI:78608"/>
        <dbReference type="EC" id="2.3.2.2"/>
    </reaction>
</comment>
<dbReference type="GO" id="GO:0103068">
    <property type="term" value="F:leukotriene C4 gamma-glutamyl transferase activity"/>
    <property type="evidence" value="ECO:0007669"/>
    <property type="project" value="UniProtKB-EC"/>
</dbReference>
<dbReference type="EC" id="2.3.2.2" evidence="3"/>
<dbReference type="GO" id="GO:0006751">
    <property type="term" value="P:glutathione catabolic process"/>
    <property type="evidence" value="ECO:0007669"/>
    <property type="project" value="UniProtKB-UniRule"/>
</dbReference>
<comment type="catalytic activity">
    <reaction evidence="3">
        <text>glutathione + H2O = L-cysteinylglycine + L-glutamate</text>
        <dbReference type="Rhea" id="RHEA:28807"/>
        <dbReference type="ChEBI" id="CHEBI:15377"/>
        <dbReference type="ChEBI" id="CHEBI:29985"/>
        <dbReference type="ChEBI" id="CHEBI:57925"/>
        <dbReference type="ChEBI" id="CHEBI:61694"/>
        <dbReference type="EC" id="3.4.19.13"/>
    </reaction>
</comment>
<organism evidence="5 6">
    <name type="scientific">Ascodesmis nigricans</name>
    <dbReference type="NCBI Taxonomy" id="341454"/>
    <lineage>
        <taxon>Eukaryota</taxon>
        <taxon>Fungi</taxon>
        <taxon>Dikarya</taxon>
        <taxon>Ascomycota</taxon>
        <taxon>Pezizomycotina</taxon>
        <taxon>Pezizomycetes</taxon>
        <taxon>Pezizales</taxon>
        <taxon>Ascodesmidaceae</taxon>
        <taxon>Ascodesmis</taxon>
    </lineage>
</organism>
<proteinExistence type="predicted"/>
<dbReference type="UniPathway" id="UPA00204"/>
<feature type="binding site" evidence="2">
    <location>
        <position position="474"/>
    </location>
    <ligand>
        <name>L-glutamate</name>
        <dbReference type="ChEBI" id="CHEBI:29985"/>
    </ligand>
</feature>
<dbReference type="InterPro" id="IPR043138">
    <property type="entry name" value="GGT_lsub"/>
</dbReference>
<dbReference type="FunFam" id="1.10.246.130:FF:000001">
    <property type="entry name" value="Gamma-glutamyltransferase 5 isoform 1"/>
    <property type="match status" value="1"/>
</dbReference>
<reference evidence="5 6" key="1">
    <citation type="submission" date="2019-04" db="EMBL/GenBank/DDBJ databases">
        <title>Comparative genomics and transcriptomics to analyze fruiting body development in filamentous ascomycetes.</title>
        <authorList>
            <consortium name="DOE Joint Genome Institute"/>
            <person name="Lutkenhaus R."/>
            <person name="Traeger S."/>
            <person name="Breuer J."/>
            <person name="Kuo A."/>
            <person name="Lipzen A."/>
            <person name="Pangilinan J."/>
            <person name="Dilworth D."/>
            <person name="Sandor L."/>
            <person name="Poggeler S."/>
            <person name="Barry K."/>
            <person name="Grigoriev I.V."/>
            <person name="Nowrousian M."/>
        </authorList>
    </citation>
    <scope>NUCLEOTIDE SEQUENCE [LARGE SCALE GENOMIC DNA]</scope>
    <source>
        <strain evidence="5 6">CBS 389.68</strain>
    </source>
</reference>
<comment type="function">
    <text evidence="3">Cleaves the gamma-glutamyl peptide bond of glutathione and glutathione conjugates.</text>
</comment>
<evidence type="ECO:0000313" key="6">
    <source>
        <dbReference type="Proteomes" id="UP000298138"/>
    </source>
</evidence>
<feature type="binding site" evidence="2">
    <location>
        <begin position="439"/>
        <end position="440"/>
    </location>
    <ligand>
        <name>L-glutamate</name>
        <dbReference type="ChEBI" id="CHEBI:29985"/>
    </ligand>
</feature>
<keyword evidence="6" id="KW-1185">Reference proteome</keyword>
<feature type="signal peptide" evidence="4">
    <location>
        <begin position="1"/>
        <end position="20"/>
    </location>
</feature>
<dbReference type="InterPro" id="IPR029055">
    <property type="entry name" value="Ntn_hydrolases_N"/>
</dbReference>
<dbReference type="Pfam" id="PF01019">
    <property type="entry name" value="G_glu_transpept"/>
    <property type="match status" value="1"/>
</dbReference>
<feature type="binding site" evidence="2">
    <location>
        <position position="99"/>
    </location>
    <ligand>
        <name>L-glutamate</name>
        <dbReference type="ChEBI" id="CHEBI:29985"/>
    </ligand>
</feature>
<dbReference type="OrthoDB" id="1081007at2759"/>
<evidence type="ECO:0000313" key="5">
    <source>
        <dbReference type="EMBL" id="TGZ78891.1"/>
    </source>
</evidence>
<comment type="pathway">
    <text evidence="3">Sulfur metabolism; glutathione metabolism.</text>
</comment>
<dbReference type="GO" id="GO:0005886">
    <property type="term" value="C:plasma membrane"/>
    <property type="evidence" value="ECO:0007669"/>
    <property type="project" value="TreeGrafter"/>
</dbReference>
<protein>
    <recommendedName>
        <fullName evidence="3">Glutathione hydrolase</fullName>
        <ecNumber evidence="3">2.3.2.2</ecNumber>
        <ecNumber evidence="3">3.4.19.13</ecNumber>
    </recommendedName>
    <alternativeName>
        <fullName evidence="3">Gamma-glutamyltransferase</fullName>
    </alternativeName>
    <alternativeName>
        <fullName evidence="3">Gamma-glutamyltranspeptidase</fullName>
    </alternativeName>
</protein>
<dbReference type="PRINTS" id="PR01210">
    <property type="entry name" value="GGTRANSPTASE"/>
</dbReference>
<dbReference type="EC" id="3.4.19.13" evidence="3"/>
<gene>
    <name evidence="5" type="ORF">EX30DRAFT_383076</name>
</gene>
<evidence type="ECO:0000256" key="2">
    <source>
        <dbReference type="PIRSR" id="PIRSR600101-2"/>
    </source>
</evidence>
<comment type="catalytic activity">
    <reaction evidence="3">
        <text>an S-substituted glutathione + H2O = an S-substituted L-cysteinylglycine + L-glutamate</text>
        <dbReference type="Rhea" id="RHEA:59468"/>
        <dbReference type="ChEBI" id="CHEBI:15377"/>
        <dbReference type="ChEBI" id="CHEBI:29985"/>
        <dbReference type="ChEBI" id="CHEBI:90779"/>
        <dbReference type="ChEBI" id="CHEBI:143103"/>
        <dbReference type="EC" id="3.4.19.13"/>
    </reaction>
</comment>
<dbReference type="Gene3D" id="3.60.20.40">
    <property type="match status" value="1"/>
</dbReference>
<keyword evidence="4" id="KW-0732">Signal</keyword>
<evidence type="ECO:0000256" key="4">
    <source>
        <dbReference type="SAM" id="SignalP"/>
    </source>
</evidence>
<dbReference type="STRING" id="341454.A0A4S2MNZ1"/>
<evidence type="ECO:0000256" key="1">
    <source>
        <dbReference type="PIRSR" id="PIRSR600101-1"/>
    </source>
</evidence>
<dbReference type="Proteomes" id="UP000298138">
    <property type="component" value="Unassembled WGS sequence"/>
</dbReference>
<evidence type="ECO:0000256" key="3">
    <source>
        <dbReference type="RuleBase" id="RU368068"/>
    </source>
</evidence>
<dbReference type="GO" id="GO:0036374">
    <property type="term" value="F:glutathione hydrolase activity"/>
    <property type="evidence" value="ECO:0007669"/>
    <property type="project" value="UniProtKB-UniRule"/>
</dbReference>
<keyword evidence="3" id="KW-0378">Hydrolase</keyword>
<feature type="chain" id="PRO_5020712793" description="Glutathione hydrolase" evidence="4">
    <location>
        <begin position="21"/>
        <end position="571"/>
    </location>
</feature>
<dbReference type="InterPro" id="IPR000101">
    <property type="entry name" value="GGT_peptidase"/>
</dbReference>
<keyword evidence="3" id="KW-0808">Transferase</keyword>
<dbReference type="Gene3D" id="1.10.246.130">
    <property type="match status" value="1"/>
</dbReference>
<accession>A0A4S2MNZ1</accession>
<dbReference type="PANTHER" id="PTHR11686">
    <property type="entry name" value="GAMMA GLUTAMYL TRANSPEPTIDASE"/>
    <property type="match status" value="1"/>
</dbReference>
<dbReference type="EMBL" id="ML220136">
    <property type="protein sequence ID" value="TGZ78891.1"/>
    <property type="molecule type" value="Genomic_DNA"/>
</dbReference>
<dbReference type="InterPro" id="IPR043137">
    <property type="entry name" value="GGT_ssub_C"/>
</dbReference>
<keyword evidence="3" id="KW-0012">Acyltransferase</keyword>
<dbReference type="AlphaFoldDB" id="A0A4S2MNZ1"/>
<sequence>MWIGTVEFVAAAALVTVVAAAPPTQKHEWKANHGAVASELKECSEAGGSMIKAGGNAVDAAIATALCVGTIGMHHSGIGGGGFALIRTPTGNYTFLDFRETAPGAAFEEMFVNKTDKPSLYSGQASGVPGELRGLETMHKRFGQLPWRALFKPSIHYAKNGFLVNPDLAKTFAGLEFLHNDPAWARDFAPKGTLVKEGETMYRKRYAETLEKIARHGAKVFYSGEMADSTVRTLKARDGIMTLEDLQKYEVAEREPLSITYRGYKIWGTSAPSSGAVALSALKIYEGFEVTGNKVLDTHRLIEATKFAYGQRTKFGDPSFVQGLWQFQRDTLSEPVIKELRSKILDDRILGNSSFYEPDGLESIDTPGTAHIATTDSTGFSVSMTTTINTWFGSRIMDPFTGIIFNSQMDDFSVPGSSNYFGYLPSPSNFILPGKRPLSSITPLILESPSSPHSLSPLSPSTSAPYLIIGSAGGSRITTATLQTVHHIVDNSMTLLQALSQGRWHNQLNPEVTSFEWRYGNDTVGGLKKRGHRVEWTGEGGSSVQGVRVLGEGKWEAVGEVRQRASGGMIV</sequence>
<dbReference type="SUPFAM" id="SSF56235">
    <property type="entry name" value="N-terminal nucleophile aminohydrolases (Ntn hydrolases)"/>
    <property type="match status" value="1"/>
</dbReference>
<dbReference type="PANTHER" id="PTHR11686:SF62">
    <property type="entry name" value="GLUTATHIONE HYDROLASE"/>
    <property type="match status" value="1"/>
</dbReference>